<keyword evidence="1" id="KW-1133">Transmembrane helix</keyword>
<comment type="caution">
    <text evidence="2">The sequence shown here is derived from an EMBL/GenBank/DDBJ whole genome shotgun (WGS) entry which is preliminary data.</text>
</comment>
<evidence type="ECO:0000256" key="1">
    <source>
        <dbReference type="SAM" id="Phobius"/>
    </source>
</evidence>
<proteinExistence type="predicted"/>
<keyword evidence="1" id="KW-0812">Transmembrane</keyword>
<gene>
    <name evidence="2" type="ORF">BHX94_05975</name>
</gene>
<accession>A0A328A4G6</accession>
<sequence>MISWYIKHNKKFYIMSMIALIIVAFVLLFIYYPKYTLFAVYAFTMMLLICYADTITQIKRYLETNNAKDWLVAQWYLKDCLTYSAVLAIILSLGYIVVHFSPPNIPGSGMHYTTIIIFILYVLFKWLRYYEFRREMKEGKII</sequence>
<dbReference type="RefSeq" id="WP_111745404.1">
    <property type="nucleotide sequence ID" value="NZ_JBHSQY010000002.1"/>
</dbReference>
<name>A0A328A4G6_9STAP</name>
<dbReference type="AlphaFoldDB" id="A0A328A4G6"/>
<dbReference type="OrthoDB" id="9877467at2"/>
<protein>
    <submittedName>
        <fullName evidence="2">Uncharacterized protein</fullName>
    </submittedName>
</protein>
<feature type="transmembrane region" description="Helical" evidence="1">
    <location>
        <begin position="110"/>
        <end position="127"/>
    </location>
</feature>
<feature type="transmembrane region" description="Helical" evidence="1">
    <location>
        <begin position="12"/>
        <end position="32"/>
    </location>
</feature>
<organism evidence="2 3">
    <name type="scientific">Macrococcoides bohemicum</name>
    <dbReference type="NCBI Taxonomy" id="1903056"/>
    <lineage>
        <taxon>Bacteria</taxon>
        <taxon>Bacillati</taxon>
        <taxon>Bacillota</taxon>
        <taxon>Bacilli</taxon>
        <taxon>Bacillales</taxon>
        <taxon>Staphylococcaceae</taxon>
        <taxon>Macrococcoides</taxon>
    </lineage>
</organism>
<evidence type="ECO:0000313" key="3">
    <source>
        <dbReference type="Proteomes" id="UP000249579"/>
    </source>
</evidence>
<evidence type="ECO:0000313" key="2">
    <source>
        <dbReference type="EMBL" id="RAK49359.1"/>
    </source>
</evidence>
<feature type="transmembrane region" description="Helical" evidence="1">
    <location>
        <begin position="38"/>
        <end position="55"/>
    </location>
</feature>
<reference evidence="2 3" key="1">
    <citation type="journal article" date="2018" name="Front. Microbiol.">
        <title>Description and Comparative Genomics of Macrococcus caseolyticus subsp. hominis subsp. nov., Macrococcus goetzii sp. nov., Macrococcus epidermidis sp. nov., and Macrococcus bohemicus sp. nov., Novel Macrococci From Human Clinical Material With Virulence Potential and Suspected Uptake of Foreign DNA by Natural Transformation.</title>
        <authorList>
            <person name="Maslanova I."/>
            <person name="Wertheimer Z."/>
            <person name="Sedlacek I."/>
            <person name="Svec P."/>
            <person name="Indrakova A."/>
            <person name="Kovarovic V."/>
            <person name="Schumann P."/>
            <person name="Sproer C."/>
            <person name="Kralova S."/>
            <person name="Sedo O."/>
            <person name="Kristofova L."/>
            <person name="Vrbovska V."/>
            <person name="Fuzik T."/>
            <person name="Petras P."/>
            <person name="Zdrahal Z."/>
            <person name="Ruzickova V."/>
            <person name="Doskar J."/>
            <person name="Pantucek R."/>
        </authorList>
    </citation>
    <scope>NUCLEOTIDE SEQUENCE [LARGE SCALE GENOMIC DNA]</scope>
    <source>
        <strain evidence="2 3">03/115</strain>
    </source>
</reference>
<keyword evidence="1" id="KW-0472">Membrane</keyword>
<feature type="transmembrane region" description="Helical" evidence="1">
    <location>
        <begin position="76"/>
        <end position="98"/>
    </location>
</feature>
<dbReference type="EMBL" id="PZJG01000003">
    <property type="protein sequence ID" value="RAK49359.1"/>
    <property type="molecule type" value="Genomic_DNA"/>
</dbReference>
<dbReference type="Proteomes" id="UP000249579">
    <property type="component" value="Unassembled WGS sequence"/>
</dbReference>